<proteinExistence type="predicted"/>
<keyword evidence="2" id="KW-0808">Transferase</keyword>
<dbReference type="GO" id="GO:0008929">
    <property type="term" value="F:methylglyoxal synthase activity"/>
    <property type="evidence" value="ECO:0007669"/>
    <property type="project" value="InterPro"/>
</dbReference>
<protein>
    <submittedName>
        <fullName evidence="2">Diacylglycerol kinase</fullName>
    </submittedName>
</protein>
<dbReference type="GO" id="GO:0019242">
    <property type="term" value="P:methylglyoxal biosynthetic process"/>
    <property type="evidence" value="ECO:0007669"/>
    <property type="project" value="InterPro"/>
</dbReference>
<dbReference type="PANTHER" id="PTHR30492">
    <property type="entry name" value="METHYLGLYOXAL SYNTHASE"/>
    <property type="match status" value="1"/>
</dbReference>
<dbReference type="InterPro" id="IPR017438">
    <property type="entry name" value="ATP-NAD_kinase_N"/>
</dbReference>
<dbReference type="GO" id="GO:0016301">
    <property type="term" value="F:kinase activity"/>
    <property type="evidence" value="ECO:0007669"/>
    <property type="project" value="UniProtKB-KW"/>
</dbReference>
<dbReference type="InterPro" id="IPR016064">
    <property type="entry name" value="NAD/diacylglycerol_kinase_sf"/>
</dbReference>
<organism evidence="2 3">
    <name type="scientific">Sphingomonas pokkalii</name>
    <dbReference type="NCBI Taxonomy" id="2175090"/>
    <lineage>
        <taxon>Bacteria</taxon>
        <taxon>Pseudomonadati</taxon>
        <taxon>Pseudomonadota</taxon>
        <taxon>Alphaproteobacteria</taxon>
        <taxon>Sphingomonadales</taxon>
        <taxon>Sphingomonadaceae</taxon>
        <taxon>Sphingomonas</taxon>
    </lineage>
</organism>
<dbReference type="InterPro" id="IPR004363">
    <property type="entry name" value="Methylgl_synth"/>
</dbReference>
<dbReference type="Gene3D" id="3.40.50.10330">
    <property type="entry name" value="Probable inorganic polyphosphate/atp-NAD kinase, domain 1"/>
    <property type="match status" value="1"/>
</dbReference>
<dbReference type="InterPro" id="IPR001206">
    <property type="entry name" value="Diacylglycerol_kinase_cat_dom"/>
</dbReference>
<dbReference type="Pfam" id="PF00781">
    <property type="entry name" value="DAGK_cat"/>
    <property type="match status" value="1"/>
</dbReference>
<comment type="caution">
    <text evidence="2">The sequence shown here is derived from an EMBL/GenBank/DDBJ whole genome shotgun (WGS) entry which is preliminary data.</text>
</comment>
<name>A0A2U0SD69_9SPHN</name>
<dbReference type="OrthoDB" id="142078at2"/>
<gene>
    <name evidence="2" type="ORF">DD559_07800</name>
</gene>
<keyword evidence="2" id="KW-0418">Kinase</keyword>
<dbReference type="SMART" id="SM00046">
    <property type="entry name" value="DAGKc"/>
    <property type="match status" value="1"/>
</dbReference>
<dbReference type="PANTHER" id="PTHR30492:SF0">
    <property type="entry name" value="METHYLGLYOXAL SYNTHASE"/>
    <property type="match status" value="1"/>
</dbReference>
<evidence type="ECO:0000313" key="3">
    <source>
        <dbReference type="Proteomes" id="UP000245890"/>
    </source>
</evidence>
<feature type="domain" description="DAGKc" evidence="1">
    <location>
        <begin position="1"/>
        <end position="129"/>
    </location>
</feature>
<dbReference type="Gene3D" id="2.60.200.40">
    <property type="match status" value="1"/>
</dbReference>
<dbReference type="SUPFAM" id="SSF111331">
    <property type="entry name" value="NAD kinase/diacylglycerol kinase-like"/>
    <property type="match status" value="1"/>
</dbReference>
<dbReference type="Pfam" id="PF19279">
    <property type="entry name" value="YegS_C"/>
    <property type="match status" value="1"/>
</dbReference>
<dbReference type="EMBL" id="QENQ01000001">
    <property type="protein sequence ID" value="PVX29244.1"/>
    <property type="molecule type" value="Genomic_DNA"/>
</dbReference>
<dbReference type="PROSITE" id="PS50146">
    <property type="entry name" value="DAGK"/>
    <property type="match status" value="1"/>
</dbReference>
<dbReference type="Proteomes" id="UP000245890">
    <property type="component" value="Unassembled WGS sequence"/>
</dbReference>
<dbReference type="RefSeq" id="WP_116468683.1">
    <property type="nucleotide sequence ID" value="NZ_QENQ01000001.1"/>
</dbReference>
<dbReference type="AlphaFoldDB" id="A0A2U0SD69"/>
<reference evidence="2 3" key="1">
    <citation type="submission" date="2018-05" db="EMBL/GenBank/DDBJ databases">
        <title>Description of Sphingomonas pokkalii sp nov, isolated from the rhizosphere of saline tolerant pokkali rice and its draft genome analysis.</title>
        <authorList>
            <person name="Menon R."/>
            <person name="Kumari S."/>
            <person name="Rameshkumar N."/>
        </authorList>
    </citation>
    <scope>NUCLEOTIDE SEQUENCE [LARGE SCALE GENOMIC DNA]</scope>
    <source>
        <strain evidence="2 3">L3B27</strain>
    </source>
</reference>
<accession>A0A2U0SD69</accession>
<evidence type="ECO:0000259" key="1">
    <source>
        <dbReference type="PROSITE" id="PS50146"/>
    </source>
</evidence>
<sequence>MSFRSAAMIVNTKSRHGQDFFDRACARFHGQEMAVDAHAVEQPDELEATLAKALAKSPELVILGGGDGTISGLVDKLVGAGVTLGVLPLGTANSFARSLGIPLDVDGAVDTILHGRPKRIDLGMINDDYYASTAAIGLSPQIAQTVPHNAKRWFGRMGYLSWAAIQFLKFKPFTVIVGEGPNAQRLRAVEVRISNGPFHGGTELVDEADVSSGEIVVQVVKGHVKSRLVRNWAASVLRLEARKEDVESFRGQSLRVATEPPLPISIDGEVLAKTPVTAKVAPAVIEVMVPGGSST</sequence>
<dbReference type="GO" id="GO:0005829">
    <property type="term" value="C:cytosol"/>
    <property type="evidence" value="ECO:0007669"/>
    <property type="project" value="TreeGrafter"/>
</dbReference>
<evidence type="ECO:0000313" key="2">
    <source>
        <dbReference type="EMBL" id="PVX29244.1"/>
    </source>
</evidence>
<keyword evidence="3" id="KW-1185">Reference proteome</keyword>
<dbReference type="InterPro" id="IPR045540">
    <property type="entry name" value="YegS/DAGK_C"/>
</dbReference>